<protein>
    <submittedName>
        <fullName evidence="1">Uncharacterized protein</fullName>
    </submittedName>
</protein>
<gene>
    <name evidence="1" type="ORF">EVAR_24151_1</name>
</gene>
<reference evidence="1 2" key="1">
    <citation type="journal article" date="2019" name="Commun. Biol.">
        <title>The bagworm genome reveals a unique fibroin gene that provides high tensile strength.</title>
        <authorList>
            <person name="Kono N."/>
            <person name="Nakamura H."/>
            <person name="Ohtoshi R."/>
            <person name="Tomita M."/>
            <person name="Numata K."/>
            <person name="Arakawa K."/>
        </authorList>
    </citation>
    <scope>NUCLEOTIDE SEQUENCE [LARGE SCALE GENOMIC DNA]</scope>
</reference>
<keyword evidence="2" id="KW-1185">Reference proteome</keyword>
<accession>A0A4C1YRB7</accession>
<sequence length="143" mass="15522">MRITNTRRASWHEDAPCWRGALMQGALDKTRVAPDATTFFLYSYASFPEGARGRPGYCEEWTPERTGAGAGATGVHYCRLSARTWVNDDAAGVRALANLTRMTPVKHSKDGAVAGRGELHRPVCDEFDTPTGPVGGVCRVHST</sequence>
<name>A0A4C1YRB7_EUMVA</name>
<dbReference type="Proteomes" id="UP000299102">
    <property type="component" value="Unassembled WGS sequence"/>
</dbReference>
<dbReference type="EMBL" id="BGZK01001330">
    <property type="protein sequence ID" value="GBP77434.1"/>
    <property type="molecule type" value="Genomic_DNA"/>
</dbReference>
<evidence type="ECO:0000313" key="1">
    <source>
        <dbReference type="EMBL" id="GBP77434.1"/>
    </source>
</evidence>
<organism evidence="1 2">
    <name type="scientific">Eumeta variegata</name>
    <name type="common">Bagworm moth</name>
    <name type="synonym">Eumeta japonica</name>
    <dbReference type="NCBI Taxonomy" id="151549"/>
    <lineage>
        <taxon>Eukaryota</taxon>
        <taxon>Metazoa</taxon>
        <taxon>Ecdysozoa</taxon>
        <taxon>Arthropoda</taxon>
        <taxon>Hexapoda</taxon>
        <taxon>Insecta</taxon>
        <taxon>Pterygota</taxon>
        <taxon>Neoptera</taxon>
        <taxon>Endopterygota</taxon>
        <taxon>Lepidoptera</taxon>
        <taxon>Glossata</taxon>
        <taxon>Ditrysia</taxon>
        <taxon>Tineoidea</taxon>
        <taxon>Psychidae</taxon>
        <taxon>Oiketicinae</taxon>
        <taxon>Eumeta</taxon>
    </lineage>
</organism>
<comment type="caution">
    <text evidence="1">The sequence shown here is derived from an EMBL/GenBank/DDBJ whole genome shotgun (WGS) entry which is preliminary data.</text>
</comment>
<evidence type="ECO:0000313" key="2">
    <source>
        <dbReference type="Proteomes" id="UP000299102"/>
    </source>
</evidence>
<proteinExistence type="predicted"/>
<dbReference type="AlphaFoldDB" id="A0A4C1YRB7"/>